<name>A0A859CUS0_9GAMM</name>
<keyword evidence="1" id="KW-1133">Transmembrane helix</keyword>
<keyword evidence="1 2" id="KW-0812">Transmembrane</keyword>
<keyword evidence="1" id="KW-0472">Membrane</keyword>
<evidence type="ECO:0000313" key="3">
    <source>
        <dbReference type="Proteomes" id="UP000509371"/>
    </source>
</evidence>
<dbReference type="EMBL" id="CP054301">
    <property type="protein sequence ID" value="QKK79712.1"/>
    <property type="molecule type" value="Genomic_DNA"/>
</dbReference>
<reference evidence="2 3" key="1">
    <citation type="submission" date="2020-06" db="EMBL/GenBank/DDBJ databases">
        <authorList>
            <person name="Voronona O.L."/>
            <person name="Aksenova E.I."/>
            <person name="Kunda M.S."/>
            <person name="Semenov A.N."/>
            <person name="Ryzhova N."/>
        </authorList>
    </citation>
    <scope>NUCLEOTIDE SEQUENCE [LARGE SCALE GENOMIC DNA]</scope>
    <source>
        <strain evidence="2 3">MPKMM3633</strain>
    </source>
</reference>
<dbReference type="AlphaFoldDB" id="A0A859CUS0"/>
<sequence>MKSGKVTQRIELFGFEAFTMTDKKTVWFPAKKNGWGWGKPTAWQGWFVQMLYLFTVGFISFSVDPKIELLKWILLVSISTLILLVVYYVKGDAPSWKWKPIEKEKRRLFK</sequence>
<accession>A0A859CUS0</accession>
<dbReference type="KEGG" id="mpri:MP3633_0976"/>
<feature type="transmembrane region" description="Helical" evidence="1">
    <location>
        <begin position="69"/>
        <end position="89"/>
    </location>
</feature>
<protein>
    <submittedName>
        <fullName evidence="2">Putative transmembrane protein</fullName>
    </submittedName>
</protein>
<gene>
    <name evidence="2" type="ORF">MP3633_0976</name>
</gene>
<feature type="transmembrane region" description="Helical" evidence="1">
    <location>
        <begin position="41"/>
        <end position="63"/>
    </location>
</feature>
<dbReference type="Proteomes" id="UP000509371">
    <property type="component" value="Chromosome"/>
</dbReference>
<organism evidence="2 3">
    <name type="scientific">Marinomonas primoryensis</name>
    <dbReference type="NCBI Taxonomy" id="178399"/>
    <lineage>
        <taxon>Bacteria</taxon>
        <taxon>Pseudomonadati</taxon>
        <taxon>Pseudomonadota</taxon>
        <taxon>Gammaproteobacteria</taxon>
        <taxon>Oceanospirillales</taxon>
        <taxon>Oceanospirillaceae</taxon>
        <taxon>Marinomonas</taxon>
    </lineage>
</organism>
<proteinExistence type="predicted"/>
<evidence type="ECO:0000256" key="1">
    <source>
        <dbReference type="SAM" id="Phobius"/>
    </source>
</evidence>
<evidence type="ECO:0000313" key="2">
    <source>
        <dbReference type="EMBL" id="QKK79712.1"/>
    </source>
</evidence>